<evidence type="ECO:0000256" key="2">
    <source>
        <dbReference type="ARBA" id="ARBA00022692"/>
    </source>
</evidence>
<dbReference type="PROSITE" id="PS50005">
    <property type="entry name" value="TPR"/>
    <property type="match status" value="3"/>
</dbReference>
<dbReference type="Pfam" id="PF07584">
    <property type="entry name" value="BatA"/>
    <property type="match status" value="1"/>
</dbReference>
<feature type="compositionally biased region" description="Low complexity" evidence="6">
    <location>
        <begin position="539"/>
        <end position="551"/>
    </location>
</feature>
<evidence type="ECO:0000256" key="1">
    <source>
        <dbReference type="ARBA" id="ARBA00022475"/>
    </source>
</evidence>
<name>A0A1M7XWM2_9BACT</name>
<dbReference type="InterPro" id="IPR036465">
    <property type="entry name" value="vWFA_dom_sf"/>
</dbReference>
<dbReference type="InterPro" id="IPR002035">
    <property type="entry name" value="VWF_A"/>
</dbReference>
<evidence type="ECO:0000313" key="9">
    <source>
        <dbReference type="EMBL" id="SHO43143.1"/>
    </source>
</evidence>
<dbReference type="SMART" id="SM00028">
    <property type="entry name" value="TPR"/>
    <property type="match status" value="3"/>
</dbReference>
<dbReference type="Pfam" id="PF13519">
    <property type="entry name" value="VWA_2"/>
    <property type="match status" value="1"/>
</dbReference>
<keyword evidence="1" id="KW-1003">Cell membrane</keyword>
<dbReference type="InterPro" id="IPR024163">
    <property type="entry name" value="Aerotolerance_reg_N"/>
</dbReference>
<keyword evidence="10" id="KW-1185">Reference proteome</keyword>
<keyword evidence="3 7" id="KW-1133">Transmembrane helix</keyword>
<keyword evidence="4 7" id="KW-0472">Membrane</keyword>
<evidence type="ECO:0000256" key="3">
    <source>
        <dbReference type="ARBA" id="ARBA00022989"/>
    </source>
</evidence>
<feature type="repeat" description="TPR" evidence="5">
    <location>
        <begin position="402"/>
        <end position="435"/>
    </location>
</feature>
<evidence type="ECO:0000313" key="10">
    <source>
        <dbReference type="Proteomes" id="UP000184603"/>
    </source>
</evidence>
<evidence type="ECO:0000259" key="8">
    <source>
        <dbReference type="PROSITE" id="PS50234"/>
    </source>
</evidence>
<evidence type="ECO:0000256" key="6">
    <source>
        <dbReference type="SAM" id="MobiDB-lite"/>
    </source>
</evidence>
<dbReference type="PANTHER" id="PTHR22550">
    <property type="entry name" value="SPORE GERMINATION PROTEIN"/>
    <property type="match status" value="1"/>
</dbReference>
<dbReference type="SUPFAM" id="SSF48452">
    <property type="entry name" value="TPR-like"/>
    <property type="match status" value="1"/>
</dbReference>
<protein>
    <submittedName>
        <fullName evidence="9">Ca-activated chloride channel family protein</fullName>
    </submittedName>
</protein>
<feature type="transmembrane region" description="Helical" evidence="7">
    <location>
        <begin position="12"/>
        <end position="29"/>
    </location>
</feature>
<feature type="domain" description="VWFA" evidence="8">
    <location>
        <begin position="94"/>
        <end position="270"/>
    </location>
</feature>
<dbReference type="AlphaFoldDB" id="A0A1M7XWM2"/>
<feature type="compositionally biased region" description="Basic and acidic residues" evidence="6">
    <location>
        <begin position="514"/>
        <end position="524"/>
    </location>
</feature>
<dbReference type="STRING" id="1121416.SAMN02745220_00312"/>
<proteinExistence type="predicted"/>
<dbReference type="InterPro" id="IPR019734">
    <property type="entry name" value="TPR_rpt"/>
</dbReference>
<dbReference type="RefSeq" id="WP_073611660.1">
    <property type="nucleotide sequence ID" value="NZ_FRFE01000001.1"/>
</dbReference>
<feature type="compositionally biased region" description="Basic and acidic residues" evidence="6">
    <location>
        <begin position="597"/>
        <end position="615"/>
    </location>
</feature>
<dbReference type="SUPFAM" id="SSF53300">
    <property type="entry name" value="vWA-like"/>
    <property type="match status" value="1"/>
</dbReference>
<feature type="region of interest" description="Disordered" evidence="6">
    <location>
        <begin position="503"/>
        <end position="643"/>
    </location>
</feature>
<dbReference type="Pfam" id="PF13432">
    <property type="entry name" value="TPR_16"/>
    <property type="match status" value="1"/>
</dbReference>
<gene>
    <name evidence="9" type="ORF">SAMN02745220_00312</name>
</gene>
<keyword evidence="5" id="KW-0802">TPR repeat</keyword>
<feature type="compositionally biased region" description="Low complexity" evidence="6">
    <location>
        <begin position="504"/>
        <end position="513"/>
    </location>
</feature>
<dbReference type="PROSITE" id="PS50234">
    <property type="entry name" value="VWFA"/>
    <property type="match status" value="1"/>
</dbReference>
<dbReference type="Proteomes" id="UP000184603">
    <property type="component" value="Unassembled WGS sequence"/>
</dbReference>
<organism evidence="9 10">
    <name type="scientific">Desulfopila aestuarii DSM 18488</name>
    <dbReference type="NCBI Taxonomy" id="1121416"/>
    <lineage>
        <taxon>Bacteria</taxon>
        <taxon>Pseudomonadati</taxon>
        <taxon>Thermodesulfobacteriota</taxon>
        <taxon>Desulfobulbia</taxon>
        <taxon>Desulfobulbales</taxon>
        <taxon>Desulfocapsaceae</taxon>
        <taxon>Desulfopila</taxon>
    </lineage>
</organism>
<keyword evidence="2 7" id="KW-0812">Transmembrane</keyword>
<evidence type="ECO:0000256" key="5">
    <source>
        <dbReference type="PROSITE-ProRule" id="PRU00339"/>
    </source>
</evidence>
<evidence type="ECO:0000256" key="4">
    <source>
        <dbReference type="ARBA" id="ARBA00023136"/>
    </source>
</evidence>
<feature type="compositionally biased region" description="Basic and acidic residues" evidence="6">
    <location>
        <begin position="634"/>
        <end position="643"/>
    </location>
</feature>
<dbReference type="PANTHER" id="PTHR22550:SF5">
    <property type="entry name" value="LEUCINE ZIPPER PROTEIN 4"/>
    <property type="match status" value="1"/>
</dbReference>
<sequence>MDLLQFAQPYWLLAGLILSGATLLLLHMLQQKRQATLEKFAGAQLLGRLTRHVSTTRRRLKNILLILGIFLLFAALARPQYGSTWIEVKRKGIDILFALDTSNSMLAEDTKPNRLQRARLGIMDFVAKLEGDRIGLMPFAGTGYLMCPLTLDYDAFNNSLGTITTDIIPLGGTNISKVIEEAESVLKNDANHKVLILLTDGENLEGDAIQTAKAAKEKGMTIYTVGVGTASGELIPLPGTGKAGFVKDETGKYVTSKLDEKSLTEIAEVTGGIYAPLGNSGEGLQTIYQQKLQLIPKEELMERRQKVPIERFSWPLAAAIFLLFLEYLLPERKSGLKLSLSGIASAGRRIKKLVPMVFLALALGSTPQRALASAAEDAYNSGDYLKAAELYNRALKEHPDDPQLHYNLGTTAYKNNLHDEAIAAFNEALKSDDLSLQEKAYYNRGNALFQKGAESQQGNPQLTKEKWQEALDSFDGALHLDPEDALARENRAYVAKKLEELDKQMQQNQQQNNEKQDQQQKQNEDDNGQDNKPSDDQQQKQQQSSDDQQQQEQKDNAQPKDQQADQESGGDKDKEQPQPATSQDKEQDATAADQDAEQNRDNKRRELGQMTREEAENLLNALKNEEGELNFVPRGERSVERDW</sequence>
<reference evidence="9 10" key="1">
    <citation type="submission" date="2016-12" db="EMBL/GenBank/DDBJ databases">
        <authorList>
            <person name="Song W.-J."/>
            <person name="Kurnit D.M."/>
        </authorList>
    </citation>
    <scope>NUCLEOTIDE SEQUENCE [LARGE SCALE GENOMIC DNA]</scope>
    <source>
        <strain evidence="9 10">DSM 18488</strain>
    </source>
</reference>
<feature type="repeat" description="TPR" evidence="5">
    <location>
        <begin position="451"/>
        <end position="484"/>
    </location>
</feature>
<dbReference type="InterPro" id="IPR050768">
    <property type="entry name" value="UPF0353/GerABKA_families"/>
</dbReference>
<dbReference type="InterPro" id="IPR011990">
    <property type="entry name" value="TPR-like_helical_dom_sf"/>
</dbReference>
<dbReference type="EMBL" id="FRFE01000001">
    <property type="protein sequence ID" value="SHO43143.1"/>
    <property type="molecule type" value="Genomic_DNA"/>
</dbReference>
<feature type="repeat" description="TPR" evidence="5">
    <location>
        <begin position="368"/>
        <end position="401"/>
    </location>
</feature>
<feature type="transmembrane region" description="Helical" evidence="7">
    <location>
        <begin position="63"/>
        <end position="81"/>
    </location>
</feature>
<dbReference type="Gene3D" id="3.40.50.410">
    <property type="entry name" value="von Willebrand factor, type A domain"/>
    <property type="match status" value="1"/>
</dbReference>
<accession>A0A1M7XWM2</accession>
<dbReference type="OrthoDB" id="9807628at2"/>
<dbReference type="Gene3D" id="1.25.40.10">
    <property type="entry name" value="Tetratricopeptide repeat domain"/>
    <property type="match status" value="1"/>
</dbReference>
<dbReference type="SMART" id="SM00327">
    <property type="entry name" value="VWA"/>
    <property type="match status" value="1"/>
</dbReference>
<evidence type="ECO:0000256" key="7">
    <source>
        <dbReference type="SAM" id="Phobius"/>
    </source>
</evidence>